<accession>A0ABX0IFT2</accession>
<reference evidence="1 2" key="1">
    <citation type="submission" date="2019-11" db="EMBL/GenBank/DDBJ databases">
        <title>Eggerthellaceae novel genus isolated from the rectal contents of marmort.</title>
        <authorList>
            <person name="Zhang G."/>
        </authorList>
    </citation>
    <scope>NUCLEOTIDE SEQUENCE [LARGE SCALE GENOMIC DNA]</scope>
    <source>
        <strain evidence="2">zg-886</strain>
    </source>
</reference>
<dbReference type="EMBL" id="WPCR01000002">
    <property type="protein sequence ID" value="NHM13585.1"/>
    <property type="molecule type" value="Genomic_DNA"/>
</dbReference>
<dbReference type="Pfam" id="PF13151">
    <property type="entry name" value="DUF3990"/>
    <property type="match status" value="1"/>
</dbReference>
<dbReference type="Proteomes" id="UP000636394">
    <property type="component" value="Unassembled WGS sequence"/>
</dbReference>
<gene>
    <name evidence="1" type="ORF">GMI68_02160</name>
</gene>
<evidence type="ECO:0000313" key="1">
    <source>
        <dbReference type="EMBL" id="NHM13585.1"/>
    </source>
</evidence>
<dbReference type="InterPro" id="IPR025051">
    <property type="entry name" value="DUF3990"/>
</dbReference>
<organism evidence="1 2">
    <name type="scientific">Xiamenia xianingshaonis</name>
    <dbReference type="NCBI Taxonomy" id="2682776"/>
    <lineage>
        <taxon>Bacteria</taxon>
        <taxon>Bacillati</taxon>
        <taxon>Actinomycetota</taxon>
        <taxon>Coriobacteriia</taxon>
        <taxon>Eggerthellales</taxon>
        <taxon>Eggerthellaceae</taxon>
        <taxon>Xiamenia</taxon>
    </lineage>
</organism>
<sequence length="185" mass="20715">MLAFHEGLVLYHGSYADVREIDLERCAPGKDFGRGFYLTTDYDQAKSFVALSARKHLAESGESVKGGYVSAFRLMRPEELLFHAFREADERWLHFVAANRRSDLFMPLLEDLNGCDVIAGKIANDQTARTLQLYVSEAFGKPGTEQADRLAVSALLPNRLSDQYCFRTEKAIGHLVFEGSDVCEG</sequence>
<dbReference type="RefSeq" id="WP_166338530.1">
    <property type="nucleotide sequence ID" value="NZ_WPCR01000002.1"/>
</dbReference>
<name>A0ABX0IFT2_9ACTN</name>
<evidence type="ECO:0000313" key="2">
    <source>
        <dbReference type="Proteomes" id="UP000636394"/>
    </source>
</evidence>
<protein>
    <submittedName>
        <fullName evidence="1">DUF3990 domain-containing protein</fullName>
    </submittedName>
</protein>
<proteinExistence type="predicted"/>
<keyword evidence="2" id="KW-1185">Reference proteome</keyword>
<comment type="caution">
    <text evidence="1">The sequence shown here is derived from an EMBL/GenBank/DDBJ whole genome shotgun (WGS) entry which is preliminary data.</text>
</comment>